<dbReference type="GO" id="GO:0000049">
    <property type="term" value="F:tRNA binding"/>
    <property type="evidence" value="ECO:0007669"/>
    <property type="project" value="UniProtKB-UniRule"/>
</dbReference>
<accession>D7EBG4</accession>
<evidence type="ECO:0000259" key="3">
    <source>
        <dbReference type="Pfam" id="PF05670"/>
    </source>
</evidence>
<dbReference type="RefSeq" id="WP_013195371.1">
    <property type="nucleotide sequence ID" value="NC_014253.1"/>
</dbReference>
<dbReference type="InterPro" id="IPR043681">
    <property type="entry name" value="RqcH_archaeal"/>
</dbReference>
<keyword evidence="2" id="KW-0699">rRNA-binding</keyword>
<feature type="coiled-coil region" evidence="2">
    <location>
        <begin position="307"/>
        <end position="334"/>
    </location>
</feature>
<evidence type="ECO:0000256" key="2">
    <source>
        <dbReference type="HAMAP-Rule" id="MF_00844"/>
    </source>
</evidence>
<dbReference type="KEGG" id="mev:Metev_1976"/>
<dbReference type="PANTHER" id="PTHR15239:SF6">
    <property type="entry name" value="RIBOSOME QUALITY CONTROL COMPLEX SUBUNIT NEMF"/>
    <property type="match status" value="1"/>
</dbReference>
<reference evidence="4 5" key="1">
    <citation type="submission" date="2010-06" db="EMBL/GenBank/DDBJ databases">
        <title>Complete sequence chromosome of Methanohalobium evestigatum Z-7303.</title>
        <authorList>
            <consortium name="US DOE Joint Genome Institute"/>
            <person name="Lucas S."/>
            <person name="Copeland A."/>
            <person name="Lapidus A."/>
            <person name="Cheng J.-F."/>
            <person name="Bruce D."/>
            <person name="Goodwin L."/>
            <person name="Pitluck S."/>
            <person name="Saunders E."/>
            <person name="Detter J.C."/>
            <person name="Han C."/>
            <person name="Tapia R."/>
            <person name="Land M."/>
            <person name="Hauser L."/>
            <person name="Kyrpides N."/>
            <person name="Mikhailova N."/>
            <person name="Sieprawska-Lupa M."/>
            <person name="Whitman W.B."/>
            <person name="Anderson I."/>
            <person name="Woyke T."/>
        </authorList>
    </citation>
    <scope>NUCLEOTIDE SEQUENCE [LARGE SCALE GENOMIC DNA]</scope>
    <source>
        <strain evidence="5">ATCC BAA-1072 / DSM 3721 / NBRC 107634 / OCM 161 / Z-7303</strain>
    </source>
</reference>
<keyword evidence="1 2" id="KW-0175">Coiled coil</keyword>
<dbReference type="GO" id="GO:1990112">
    <property type="term" value="C:RQC complex"/>
    <property type="evidence" value="ECO:0007669"/>
    <property type="project" value="TreeGrafter"/>
</dbReference>
<proteinExistence type="inferred from homology"/>
<dbReference type="Pfam" id="PF05833">
    <property type="entry name" value="NFACT_N"/>
    <property type="match status" value="1"/>
</dbReference>
<dbReference type="GO" id="GO:0072344">
    <property type="term" value="P:rescue of stalled ribosome"/>
    <property type="evidence" value="ECO:0007669"/>
    <property type="project" value="UniProtKB-UniRule"/>
</dbReference>
<dbReference type="Pfam" id="PF05670">
    <property type="entry name" value="NFACT-R_1"/>
    <property type="match status" value="1"/>
</dbReference>
<keyword evidence="2" id="KW-0820">tRNA-binding</keyword>
<dbReference type="InterPro" id="IPR008532">
    <property type="entry name" value="NFACT_RNA-bd"/>
</dbReference>
<dbReference type="FunFam" id="2.30.310.10:FF:000003">
    <property type="entry name" value="Zinc knuckle domain containing protein"/>
    <property type="match status" value="1"/>
</dbReference>
<organism evidence="4 5">
    <name type="scientific">Methanohalobium evestigatum (strain ATCC BAA-1072 / DSM 3721 / NBRC 107634 / OCM 161 / Z-7303)</name>
    <dbReference type="NCBI Taxonomy" id="644295"/>
    <lineage>
        <taxon>Archaea</taxon>
        <taxon>Methanobacteriati</taxon>
        <taxon>Methanobacteriota</taxon>
        <taxon>Stenosarchaea group</taxon>
        <taxon>Methanomicrobia</taxon>
        <taxon>Methanosarcinales</taxon>
        <taxon>Methanosarcinaceae</taxon>
        <taxon>Methanohalobium</taxon>
    </lineage>
</organism>
<sequence>MKKKQEMSSADISALISELSDGSNSIVDAKINKIYQPTPDEVRINIYIPRVGRDNLVIEAGKRIHLSKHLRSNPKMPGPFPMLLRKHIMGGRITFIRQYDFDRIVEIGISKGDVDTILIAEFFSQGNVILLNNERKIILPMKPRTFRGRKIQGGEMYEYPESQISPLEAEKDDLEQAFSSSEDDVVRTIATSFNLGGLLAEEVCARAGVDKNKPVDDVTLDEKSKLTDTLKDVFTPIVTGELNPCIIKQKTNNQSEYVDVLPFELEQYKEYEKQYFDSFNKALDEFFGKEVVEAERKIQESAKKEKVDIYQRRLQQQQGAIEKFEKEANKYNSIAEAIYSHYPFVEEVITVLTNARKSGYSWDDIKSKLKEANDIPSAKLIQSIDPKSGTIVMDLDGTKATLDIRYSVPQNAQTYYEKAKRVMKKREGALRAIEETKRIIENRDKPQQQTRKRKVIRKKHWYSRFRWFISSDGFLVVGGRDADTNEEIFKKYMEKQDIILHTQVPGAPLAIVKSKRYNVPEQTMYEAAQFVVSYSSIWKSGQFGGDCYWVYPNQVSKTPESGEFLKKGSFIIRGDRNYFKNVPVSVAIGLELENETRVIGGPLDAVKKNGKYIIELMPGKYSQSDLAKKIYKLYMEQLKDVHFVKNIASPDQISNMLPPGESDIKDKKDF</sequence>
<feature type="domain" description="NFACT RNA-binding" evidence="3">
    <location>
        <begin position="465"/>
        <end position="574"/>
    </location>
</feature>
<dbReference type="GO" id="GO:0043023">
    <property type="term" value="F:ribosomal large subunit binding"/>
    <property type="evidence" value="ECO:0007669"/>
    <property type="project" value="UniProtKB-UniRule"/>
</dbReference>
<dbReference type="InterPro" id="IPR010979">
    <property type="entry name" value="Ribosomal_uS13-like_H2TH"/>
</dbReference>
<evidence type="ECO:0000313" key="4">
    <source>
        <dbReference type="EMBL" id="ADI74806.1"/>
    </source>
</evidence>
<name>D7EBG4_METEZ</name>
<evidence type="ECO:0000256" key="1">
    <source>
        <dbReference type="ARBA" id="ARBA00023054"/>
    </source>
</evidence>
<dbReference type="STRING" id="644295.Metev_1976"/>
<dbReference type="OrthoDB" id="10943at2157"/>
<gene>
    <name evidence="2" type="primary">rqcH</name>
    <name evidence="4" type="ordered locus">Metev_1976</name>
</gene>
<evidence type="ECO:0000313" key="5">
    <source>
        <dbReference type="Proteomes" id="UP000000391"/>
    </source>
</evidence>
<dbReference type="HOGENOM" id="CLU_003612_2_1_2"/>
<dbReference type="HAMAP" id="MF_00844_A">
    <property type="entry name" value="RqcH_A"/>
    <property type="match status" value="1"/>
</dbReference>
<comment type="function">
    <text evidence="2">Probably part of the ribosome quality control system (RQC). May mediate the addition of alanine residues (Ala tailing) to incompletely synthesized nascent chains from stalled ribosomes, leading to their degradation.</text>
</comment>
<dbReference type="Gene3D" id="2.30.310.10">
    <property type="entry name" value="ibrinogen binding protein from staphylococcus aureus domain"/>
    <property type="match status" value="1"/>
</dbReference>
<comment type="similarity">
    <text evidence="2">Belongs to the NEMF family.</text>
</comment>
<dbReference type="NCBIfam" id="NF041120">
    <property type="entry name" value="RqcH_arch"/>
    <property type="match status" value="1"/>
</dbReference>
<dbReference type="SUPFAM" id="SSF46946">
    <property type="entry name" value="S13-like H2TH domain"/>
    <property type="match status" value="1"/>
</dbReference>
<protein>
    <recommendedName>
        <fullName evidence="2">Archaeal Rqc2 homolog aRqcH</fullName>
        <shortName evidence="2">aRqcH</shortName>
    </recommendedName>
</protein>
<dbReference type="InterPro" id="IPR051608">
    <property type="entry name" value="RQC_Subunit_NEMF"/>
</dbReference>
<dbReference type="EMBL" id="CP002069">
    <property type="protein sequence ID" value="ADI74806.1"/>
    <property type="molecule type" value="Genomic_DNA"/>
</dbReference>
<dbReference type="Proteomes" id="UP000000391">
    <property type="component" value="Chromosome"/>
</dbReference>
<dbReference type="GO" id="GO:0019843">
    <property type="term" value="F:rRNA binding"/>
    <property type="evidence" value="ECO:0007669"/>
    <property type="project" value="UniProtKB-UniRule"/>
</dbReference>
<dbReference type="PANTHER" id="PTHR15239">
    <property type="entry name" value="NUCLEAR EXPORT MEDIATOR FACTOR NEMF"/>
    <property type="match status" value="1"/>
</dbReference>
<keyword evidence="2" id="KW-0648">Protein biosynthesis</keyword>
<dbReference type="GO" id="GO:0005737">
    <property type="term" value="C:cytoplasm"/>
    <property type="evidence" value="ECO:0007669"/>
    <property type="project" value="UniProtKB-ARBA"/>
</dbReference>
<dbReference type="AlphaFoldDB" id="D7EBG4"/>
<keyword evidence="2" id="KW-0694">RNA-binding</keyword>
<dbReference type="GeneID" id="9347635"/>
<keyword evidence="5" id="KW-1185">Reference proteome</keyword>
<comment type="subunit">
    <text evidence="2">Associates with stalled 50S ribosomal subunits.</text>
</comment>